<dbReference type="AlphaFoldDB" id="A0A1I4EDK7"/>
<accession>A0A1I4EDK7</accession>
<proteinExistence type="predicted"/>
<gene>
    <name evidence="1" type="ORF">SAMN05216275_14810</name>
</gene>
<dbReference type="EMBL" id="FOQY01000048">
    <property type="protein sequence ID" value="SFL02251.1"/>
    <property type="molecule type" value="Genomic_DNA"/>
</dbReference>
<evidence type="ECO:0000313" key="1">
    <source>
        <dbReference type="EMBL" id="SFL02251.1"/>
    </source>
</evidence>
<evidence type="ECO:0000313" key="2">
    <source>
        <dbReference type="Proteomes" id="UP000199111"/>
    </source>
</evidence>
<protein>
    <submittedName>
        <fullName evidence="1">Uncharacterized protein</fullName>
    </submittedName>
</protein>
<dbReference type="Proteomes" id="UP000199111">
    <property type="component" value="Unassembled WGS sequence"/>
</dbReference>
<name>A0A1I4EDK7_9ACTN</name>
<sequence length="55" mass="5993">MTRSEPDAVSGVVREGRVARVVNEEGERLITGSEPDAVSGVVREGRVARVVNEEW</sequence>
<keyword evidence="2" id="KW-1185">Reference proteome</keyword>
<reference evidence="2" key="1">
    <citation type="submission" date="2016-10" db="EMBL/GenBank/DDBJ databases">
        <authorList>
            <person name="Varghese N."/>
            <person name="Submissions S."/>
        </authorList>
    </citation>
    <scope>NUCLEOTIDE SEQUENCE [LARGE SCALE GENOMIC DNA]</scope>
    <source>
        <strain evidence="2">CGMCC 4.2126</strain>
    </source>
</reference>
<organism evidence="1 2">
    <name type="scientific">Streptosporangium canum</name>
    <dbReference type="NCBI Taxonomy" id="324952"/>
    <lineage>
        <taxon>Bacteria</taxon>
        <taxon>Bacillati</taxon>
        <taxon>Actinomycetota</taxon>
        <taxon>Actinomycetes</taxon>
        <taxon>Streptosporangiales</taxon>
        <taxon>Streptosporangiaceae</taxon>
        <taxon>Streptosporangium</taxon>
    </lineage>
</organism>